<gene>
    <name evidence="1" type="ORF">DM558_04845</name>
</gene>
<dbReference type="RefSeq" id="WP_127162283.1">
    <property type="nucleotide sequence ID" value="NZ_CP029822.1"/>
</dbReference>
<dbReference type="EMBL" id="CP029822">
    <property type="protein sequence ID" value="AZS50143.1"/>
    <property type="molecule type" value="Genomic_DNA"/>
</dbReference>
<dbReference type="AlphaFoldDB" id="A0A3S9XCG9"/>
<evidence type="ECO:0000313" key="2">
    <source>
        <dbReference type="Proteomes" id="UP000273143"/>
    </source>
</evidence>
<sequence>MLCRKVGILTAKSSLEINDRTPFLPSFNFYEKHESQAINASDNEIIEAIYFPNLNDDKVTHFLMSLRELPARLFNKSMQGKETFGLKNFTLLYRSDNEISLGLVGKFWRADFGLCDITNKDEFINLNDPQVSKLVLRFKVIKQNNENIVKTETFVYCPSMVTKSVFSCYWLAIRFFSGLIRKRMLNNLKIFFD</sequence>
<proteinExistence type="predicted"/>
<keyword evidence="2" id="KW-1185">Reference proteome</keyword>
<organism evidence="1 2">
    <name type="scientific">Entomomonas moraniae</name>
    <dbReference type="NCBI Taxonomy" id="2213226"/>
    <lineage>
        <taxon>Bacteria</taxon>
        <taxon>Pseudomonadati</taxon>
        <taxon>Pseudomonadota</taxon>
        <taxon>Gammaproteobacteria</taxon>
        <taxon>Pseudomonadales</taxon>
        <taxon>Pseudomonadaceae</taxon>
        <taxon>Entomomonas</taxon>
    </lineage>
</organism>
<protein>
    <recommendedName>
        <fullName evidence="3">DUF2867 domain-containing protein</fullName>
    </recommendedName>
</protein>
<evidence type="ECO:0008006" key="3">
    <source>
        <dbReference type="Google" id="ProtNLM"/>
    </source>
</evidence>
<evidence type="ECO:0000313" key="1">
    <source>
        <dbReference type="EMBL" id="AZS50143.1"/>
    </source>
</evidence>
<accession>A0A3S9XCG9</accession>
<dbReference type="Proteomes" id="UP000273143">
    <property type="component" value="Chromosome"/>
</dbReference>
<reference evidence="2" key="1">
    <citation type="submission" date="2018-06" db="EMBL/GenBank/DDBJ databases">
        <title>Complete genome of Pseudomonas insecticola strain QZS01.</title>
        <authorList>
            <person name="Wang J."/>
            <person name="Su Q."/>
        </authorList>
    </citation>
    <scope>NUCLEOTIDE SEQUENCE [LARGE SCALE GENOMIC DNA]</scope>
    <source>
        <strain evidence="2">QZS01</strain>
    </source>
</reference>
<dbReference type="KEGG" id="emo:DM558_04845"/>
<name>A0A3S9XCG9_9GAMM</name>